<feature type="domain" description="BART" evidence="10">
    <location>
        <begin position="29"/>
        <end position="98"/>
    </location>
</feature>
<gene>
    <name evidence="11" type="ORF">PCOR1329_LOCUS6330</name>
</gene>
<evidence type="ECO:0000256" key="2">
    <source>
        <dbReference type="ARBA" id="ARBA00004496"/>
    </source>
</evidence>
<evidence type="ECO:0000256" key="7">
    <source>
        <dbReference type="ARBA" id="ARBA00023069"/>
    </source>
</evidence>
<accession>A0ABN9PYS9</accession>
<evidence type="ECO:0000256" key="3">
    <source>
        <dbReference type="ARBA" id="ARBA00007460"/>
    </source>
</evidence>
<evidence type="ECO:0000256" key="9">
    <source>
        <dbReference type="ARBA" id="ARBA00031593"/>
    </source>
</evidence>
<feature type="non-terminal residue" evidence="11">
    <location>
        <position position="105"/>
    </location>
</feature>
<evidence type="ECO:0000313" key="12">
    <source>
        <dbReference type="Proteomes" id="UP001189429"/>
    </source>
</evidence>
<feature type="non-terminal residue" evidence="11">
    <location>
        <position position="1"/>
    </location>
</feature>
<dbReference type="InterPro" id="IPR042541">
    <property type="entry name" value="BART_sf"/>
</dbReference>
<name>A0ABN9PYS9_9DINO</name>
<protein>
    <recommendedName>
        <fullName evidence="4">Cilia- and flagella-associated protein 36</fullName>
    </recommendedName>
    <alternativeName>
        <fullName evidence="9">Coiled-coil domain-containing protein 104</fullName>
    </alternativeName>
</protein>
<dbReference type="Pfam" id="PF11527">
    <property type="entry name" value="ARL2_Bind_BART"/>
    <property type="match status" value="1"/>
</dbReference>
<dbReference type="InterPro" id="IPR023379">
    <property type="entry name" value="BART_dom"/>
</dbReference>
<dbReference type="Proteomes" id="UP001189429">
    <property type="component" value="Unassembled WGS sequence"/>
</dbReference>
<evidence type="ECO:0000256" key="1">
    <source>
        <dbReference type="ARBA" id="ARBA00004138"/>
    </source>
</evidence>
<dbReference type="PANTHER" id="PTHR21532:SF0">
    <property type="entry name" value="CILIA- AND FLAGELLA-ASSOCIATED PROTEIN 36"/>
    <property type="match status" value="1"/>
</dbReference>
<organism evidence="11 12">
    <name type="scientific">Prorocentrum cordatum</name>
    <dbReference type="NCBI Taxonomy" id="2364126"/>
    <lineage>
        <taxon>Eukaryota</taxon>
        <taxon>Sar</taxon>
        <taxon>Alveolata</taxon>
        <taxon>Dinophyceae</taxon>
        <taxon>Prorocentrales</taxon>
        <taxon>Prorocentraceae</taxon>
        <taxon>Prorocentrum</taxon>
    </lineage>
</organism>
<reference evidence="11" key="1">
    <citation type="submission" date="2023-10" db="EMBL/GenBank/DDBJ databases">
        <authorList>
            <person name="Chen Y."/>
            <person name="Shah S."/>
            <person name="Dougan E. K."/>
            <person name="Thang M."/>
            <person name="Chan C."/>
        </authorList>
    </citation>
    <scope>NUCLEOTIDE SEQUENCE [LARGE SCALE GENOMIC DNA]</scope>
</reference>
<evidence type="ECO:0000256" key="6">
    <source>
        <dbReference type="ARBA" id="ARBA00023054"/>
    </source>
</evidence>
<evidence type="ECO:0000256" key="8">
    <source>
        <dbReference type="ARBA" id="ARBA00023273"/>
    </source>
</evidence>
<dbReference type="EMBL" id="CAUYUJ010001692">
    <property type="protein sequence ID" value="CAK0797161.1"/>
    <property type="molecule type" value="Genomic_DNA"/>
</dbReference>
<dbReference type="PANTHER" id="PTHR21532">
    <property type="entry name" value="PHOSPHODIESTERASE HL"/>
    <property type="match status" value="1"/>
</dbReference>
<evidence type="ECO:0000256" key="4">
    <source>
        <dbReference type="ARBA" id="ARBA00021815"/>
    </source>
</evidence>
<comment type="caution">
    <text evidence="11">The sequence shown here is derived from an EMBL/GenBank/DDBJ whole genome shotgun (WGS) entry which is preliminary data.</text>
</comment>
<sequence length="105" mass="12103">DILQQICRTPITLSRGSTFLCARWMDLSDYLIAILRSPTWIVPISKFIDDHCAIFEDVEENKLEYTSVHNRFKELIDSLLAAHLCELQITEEQFAEFCHVGLTGD</sequence>
<evidence type="ECO:0000313" key="11">
    <source>
        <dbReference type="EMBL" id="CAK0797161.1"/>
    </source>
</evidence>
<keyword evidence="8" id="KW-0966">Cell projection</keyword>
<keyword evidence="6" id="KW-0175">Coiled coil</keyword>
<keyword evidence="7" id="KW-0969">Cilium</keyword>
<comment type="similarity">
    <text evidence="3">Belongs to the CFAP36 family.</text>
</comment>
<dbReference type="InterPro" id="IPR038888">
    <property type="entry name" value="CFAP36"/>
</dbReference>
<evidence type="ECO:0000259" key="10">
    <source>
        <dbReference type="Pfam" id="PF11527"/>
    </source>
</evidence>
<keyword evidence="5" id="KW-0963">Cytoplasm</keyword>
<dbReference type="Gene3D" id="1.20.1520.10">
    <property type="entry name" value="ADP-ribosylation factor-like 2-binding protein, domain"/>
    <property type="match status" value="1"/>
</dbReference>
<comment type="subcellular location">
    <subcellularLocation>
        <location evidence="1">Cell projection</location>
        <location evidence="1">Cilium</location>
    </subcellularLocation>
    <subcellularLocation>
        <location evidence="2">Cytoplasm</location>
    </subcellularLocation>
</comment>
<keyword evidence="12" id="KW-1185">Reference proteome</keyword>
<evidence type="ECO:0000256" key="5">
    <source>
        <dbReference type="ARBA" id="ARBA00022490"/>
    </source>
</evidence>
<proteinExistence type="inferred from homology"/>